<evidence type="ECO:0000259" key="2">
    <source>
        <dbReference type="Pfam" id="PF07510"/>
    </source>
</evidence>
<keyword evidence="3" id="KW-0540">Nuclease</keyword>
<evidence type="ECO:0000256" key="1">
    <source>
        <dbReference type="SAM" id="SignalP"/>
    </source>
</evidence>
<comment type="caution">
    <text evidence="3">The sequence shown here is derived from an EMBL/GenBank/DDBJ whole genome shotgun (WGS) entry which is preliminary data.</text>
</comment>
<dbReference type="Gene3D" id="1.10.30.50">
    <property type="match status" value="1"/>
</dbReference>
<feature type="chain" id="PRO_5044750610" evidence="1">
    <location>
        <begin position="26"/>
        <end position="235"/>
    </location>
</feature>
<dbReference type="EMBL" id="QGUI02000398">
    <property type="protein sequence ID" value="MFO7194246.1"/>
    <property type="molecule type" value="Genomic_DNA"/>
</dbReference>
<proteinExistence type="predicted"/>
<feature type="signal peptide" evidence="1">
    <location>
        <begin position="1"/>
        <end position="25"/>
    </location>
</feature>
<accession>A0ABD6FM29</accession>
<keyword evidence="3" id="KW-0378">Hydrolase</keyword>
<dbReference type="GO" id="GO:0004519">
    <property type="term" value="F:endonuclease activity"/>
    <property type="evidence" value="ECO:0007669"/>
    <property type="project" value="UniProtKB-KW"/>
</dbReference>
<protein>
    <submittedName>
        <fullName evidence="3">HNH endonuclease family protein</fullName>
    </submittedName>
</protein>
<evidence type="ECO:0000313" key="4">
    <source>
        <dbReference type="Proteomes" id="UP000249324"/>
    </source>
</evidence>
<dbReference type="AlphaFoldDB" id="A0ABD6FM29"/>
<dbReference type="Proteomes" id="UP000249324">
    <property type="component" value="Unassembled WGS sequence"/>
</dbReference>
<organism evidence="3 4">
    <name type="scientific">Thermocrispum agreste</name>
    <dbReference type="NCBI Taxonomy" id="37925"/>
    <lineage>
        <taxon>Bacteria</taxon>
        <taxon>Bacillati</taxon>
        <taxon>Actinomycetota</taxon>
        <taxon>Actinomycetes</taxon>
        <taxon>Pseudonocardiales</taxon>
        <taxon>Pseudonocardiaceae</taxon>
        <taxon>Thermocrispum</taxon>
    </lineage>
</organism>
<feature type="domain" description="GmrSD restriction endonucleases C-terminal" evidence="2">
    <location>
        <begin position="115"/>
        <end position="216"/>
    </location>
</feature>
<dbReference type="PANTHER" id="PTHR24094:SF15">
    <property type="entry name" value="AMP-DEPENDENT SYNTHETASE_LIGASE DOMAIN-CONTAINING PROTEIN-RELATED"/>
    <property type="match status" value="1"/>
</dbReference>
<keyword evidence="1" id="KW-0732">Signal</keyword>
<gene>
    <name evidence="3" type="ORF">DIU77_018555</name>
</gene>
<sequence>MSNVRRMVGTLLAAVVAAVVFWASGQTEEQGPVSAPGEVAVSEQSADVAALLDEIPTRPETGHRTYDREEWRHWITVTGDPRWRAWVGDRTGCNTREAVLIRDGWKVRTGEGCRITDGSWRTSYDNRRHPSPESIDIDHLVPLAEAHQSGAANWPAEKKERFANDPRNVLAASGTLNRAKGDKDLAEWLPERNRCTYVSEWVSIKKEYGLAMDAREKDTARRILSSPACWKDQPN</sequence>
<keyword evidence="3" id="KW-0255">Endonuclease</keyword>
<reference evidence="3 4" key="1">
    <citation type="journal article" date="2021" name="BMC Genomics">
        <title>Genome-resolved metagenome and metatranscriptome analyses of thermophilic composting reveal key bacterial players and their metabolic interactions.</title>
        <authorList>
            <person name="Braga L.P.P."/>
            <person name="Pereira R.V."/>
            <person name="Martins L.F."/>
            <person name="Moura L.M.S."/>
            <person name="Sanchez F.B."/>
            <person name="Patane J.S.L."/>
            <person name="da Silva A.M."/>
            <person name="Setubal J.C."/>
        </authorList>
    </citation>
    <scope>NUCLEOTIDE SEQUENCE [LARGE SCALE GENOMIC DNA]</scope>
    <source>
        <strain evidence="3">ZC4RG45</strain>
    </source>
</reference>
<dbReference type="PANTHER" id="PTHR24094">
    <property type="entry name" value="SECRETED PROTEIN"/>
    <property type="match status" value="1"/>
</dbReference>
<name>A0ABD6FM29_9PSEU</name>
<dbReference type="InterPro" id="IPR011089">
    <property type="entry name" value="GmrSD_C"/>
</dbReference>
<dbReference type="Pfam" id="PF07510">
    <property type="entry name" value="GmrSD_C"/>
    <property type="match status" value="1"/>
</dbReference>
<evidence type="ECO:0000313" key="3">
    <source>
        <dbReference type="EMBL" id="MFO7194246.1"/>
    </source>
</evidence>